<accession>A0A6A4I850</accession>
<dbReference type="Proteomes" id="UP000799118">
    <property type="component" value="Unassembled WGS sequence"/>
</dbReference>
<dbReference type="Gene3D" id="3.40.390.10">
    <property type="entry name" value="Collagenase (Catalytic Domain)"/>
    <property type="match status" value="1"/>
</dbReference>
<dbReference type="SUPFAM" id="SSF55486">
    <property type="entry name" value="Metalloproteases ('zincins'), catalytic domain"/>
    <property type="match status" value="1"/>
</dbReference>
<dbReference type="GO" id="GO:0008237">
    <property type="term" value="F:metallopeptidase activity"/>
    <property type="evidence" value="ECO:0007669"/>
    <property type="project" value="InterPro"/>
</dbReference>
<proteinExistence type="predicted"/>
<dbReference type="OrthoDB" id="6475849at2759"/>
<name>A0A6A4I850_9AGAR</name>
<keyword evidence="2" id="KW-1185">Reference proteome</keyword>
<evidence type="ECO:0000313" key="2">
    <source>
        <dbReference type="Proteomes" id="UP000799118"/>
    </source>
</evidence>
<sequence length="98" mass="11727">MYPSMIDAYIEFPSNEVFFPAGLLQPPFFHRDWYRFHHFLEERSERPDLLPTRFTAQSFARKAMYILRRLIILPCSFHTENNSSVCAKCFIQIISIYT</sequence>
<protein>
    <submittedName>
        <fullName evidence="1">Uncharacterized protein</fullName>
    </submittedName>
</protein>
<organism evidence="1 2">
    <name type="scientific">Gymnopus androsaceus JB14</name>
    <dbReference type="NCBI Taxonomy" id="1447944"/>
    <lineage>
        <taxon>Eukaryota</taxon>
        <taxon>Fungi</taxon>
        <taxon>Dikarya</taxon>
        <taxon>Basidiomycota</taxon>
        <taxon>Agaricomycotina</taxon>
        <taxon>Agaricomycetes</taxon>
        <taxon>Agaricomycetidae</taxon>
        <taxon>Agaricales</taxon>
        <taxon>Marasmiineae</taxon>
        <taxon>Omphalotaceae</taxon>
        <taxon>Gymnopus</taxon>
    </lineage>
</organism>
<reference evidence="1" key="1">
    <citation type="journal article" date="2019" name="Environ. Microbiol.">
        <title>Fungal ecological strategies reflected in gene transcription - a case study of two litter decomposers.</title>
        <authorList>
            <person name="Barbi F."/>
            <person name="Kohler A."/>
            <person name="Barry K."/>
            <person name="Baskaran P."/>
            <person name="Daum C."/>
            <person name="Fauchery L."/>
            <person name="Ihrmark K."/>
            <person name="Kuo A."/>
            <person name="LaButti K."/>
            <person name="Lipzen A."/>
            <person name="Morin E."/>
            <person name="Grigoriev I.V."/>
            <person name="Henrissat B."/>
            <person name="Lindahl B."/>
            <person name="Martin F."/>
        </authorList>
    </citation>
    <scope>NUCLEOTIDE SEQUENCE</scope>
    <source>
        <strain evidence="1">JB14</strain>
    </source>
</reference>
<gene>
    <name evidence="1" type="ORF">BT96DRAFT_207336</name>
</gene>
<dbReference type="InterPro" id="IPR024079">
    <property type="entry name" value="MetalloPept_cat_dom_sf"/>
</dbReference>
<dbReference type="EMBL" id="ML769400">
    <property type="protein sequence ID" value="KAE9406761.1"/>
    <property type="molecule type" value="Genomic_DNA"/>
</dbReference>
<dbReference type="AlphaFoldDB" id="A0A6A4I850"/>
<evidence type="ECO:0000313" key="1">
    <source>
        <dbReference type="EMBL" id="KAE9406761.1"/>
    </source>
</evidence>